<dbReference type="InterPro" id="IPR043128">
    <property type="entry name" value="Rev_trsase/Diguanyl_cyclase"/>
</dbReference>
<dbReference type="Pfam" id="PF13185">
    <property type="entry name" value="GAF_2"/>
    <property type="match status" value="1"/>
</dbReference>
<accession>A0A7X6DT70</accession>
<dbReference type="InterPro" id="IPR000160">
    <property type="entry name" value="GGDEF_dom"/>
</dbReference>
<dbReference type="InterPro" id="IPR029787">
    <property type="entry name" value="Nucleotide_cyclase"/>
</dbReference>
<dbReference type="EMBL" id="VTOW01000004">
    <property type="protein sequence ID" value="NKE72947.1"/>
    <property type="molecule type" value="Genomic_DNA"/>
</dbReference>
<evidence type="ECO:0000256" key="2">
    <source>
        <dbReference type="ARBA" id="ARBA00034247"/>
    </source>
</evidence>
<dbReference type="InterPro" id="IPR050469">
    <property type="entry name" value="Diguanylate_Cyclase"/>
</dbReference>
<protein>
    <recommendedName>
        <fullName evidence="1">diguanylate cyclase</fullName>
        <ecNumber evidence="1">2.7.7.65</ecNumber>
    </recommendedName>
</protein>
<dbReference type="PROSITE" id="PS50887">
    <property type="entry name" value="GGDEF"/>
    <property type="match status" value="1"/>
</dbReference>
<dbReference type="InterPro" id="IPR029016">
    <property type="entry name" value="GAF-like_dom_sf"/>
</dbReference>
<proteinExistence type="predicted"/>
<comment type="catalytic activity">
    <reaction evidence="2">
        <text>2 GTP = 3',3'-c-di-GMP + 2 diphosphate</text>
        <dbReference type="Rhea" id="RHEA:24898"/>
        <dbReference type="ChEBI" id="CHEBI:33019"/>
        <dbReference type="ChEBI" id="CHEBI:37565"/>
        <dbReference type="ChEBI" id="CHEBI:58805"/>
        <dbReference type="EC" id="2.7.7.65"/>
    </reaction>
</comment>
<dbReference type="SMART" id="SM00267">
    <property type="entry name" value="GGDEF"/>
    <property type="match status" value="1"/>
</dbReference>
<evidence type="ECO:0000256" key="1">
    <source>
        <dbReference type="ARBA" id="ARBA00012528"/>
    </source>
</evidence>
<dbReference type="SUPFAM" id="SSF55073">
    <property type="entry name" value="Nucleotide cyclase"/>
    <property type="match status" value="1"/>
</dbReference>
<dbReference type="RefSeq" id="WP_168062876.1">
    <property type="nucleotide sequence ID" value="NZ_VTOW01000004.1"/>
</dbReference>
<evidence type="ECO:0000313" key="5">
    <source>
        <dbReference type="Proteomes" id="UP000534783"/>
    </source>
</evidence>
<evidence type="ECO:0000259" key="3">
    <source>
        <dbReference type="PROSITE" id="PS50887"/>
    </source>
</evidence>
<dbReference type="SMART" id="SM00065">
    <property type="entry name" value="GAF"/>
    <property type="match status" value="1"/>
</dbReference>
<dbReference type="NCBIfam" id="TIGR00254">
    <property type="entry name" value="GGDEF"/>
    <property type="match status" value="1"/>
</dbReference>
<dbReference type="PANTHER" id="PTHR45138:SF9">
    <property type="entry name" value="DIGUANYLATE CYCLASE DGCM-RELATED"/>
    <property type="match status" value="1"/>
</dbReference>
<dbReference type="PANTHER" id="PTHR45138">
    <property type="entry name" value="REGULATORY COMPONENTS OF SENSORY TRANSDUCTION SYSTEM"/>
    <property type="match status" value="1"/>
</dbReference>
<dbReference type="Gene3D" id="3.30.450.40">
    <property type="match status" value="1"/>
</dbReference>
<gene>
    <name evidence="4" type="ORF">MNODULE_19525</name>
</gene>
<dbReference type="Gene3D" id="3.30.70.270">
    <property type="match status" value="1"/>
</dbReference>
<dbReference type="SUPFAM" id="SSF55781">
    <property type="entry name" value="GAF domain-like"/>
    <property type="match status" value="1"/>
</dbReference>
<dbReference type="GO" id="GO:0052621">
    <property type="term" value="F:diguanylate cyclase activity"/>
    <property type="evidence" value="ECO:0007669"/>
    <property type="project" value="UniProtKB-EC"/>
</dbReference>
<dbReference type="EC" id="2.7.7.65" evidence="1"/>
<organism evidence="4 5">
    <name type="scientific">Candidatus Manganitrophus noduliformans</name>
    <dbReference type="NCBI Taxonomy" id="2606439"/>
    <lineage>
        <taxon>Bacteria</taxon>
        <taxon>Pseudomonadati</taxon>
        <taxon>Nitrospirota</taxon>
        <taxon>Nitrospiria</taxon>
        <taxon>Candidatus Troglogloeales</taxon>
        <taxon>Candidatus Manganitrophaceae</taxon>
        <taxon>Candidatus Manganitrophus</taxon>
    </lineage>
</organism>
<dbReference type="FunFam" id="3.30.70.270:FF:000001">
    <property type="entry name" value="Diguanylate cyclase domain protein"/>
    <property type="match status" value="1"/>
</dbReference>
<dbReference type="InterPro" id="IPR003018">
    <property type="entry name" value="GAF"/>
</dbReference>
<comment type="caution">
    <text evidence="4">The sequence shown here is derived from an EMBL/GenBank/DDBJ whole genome shotgun (WGS) entry which is preliminary data.</text>
</comment>
<evidence type="ECO:0000313" key="4">
    <source>
        <dbReference type="EMBL" id="NKE72947.1"/>
    </source>
</evidence>
<feature type="domain" description="GGDEF" evidence="3">
    <location>
        <begin position="331"/>
        <end position="465"/>
    </location>
</feature>
<dbReference type="Proteomes" id="UP000534783">
    <property type="component" value="Unassembled WGS sequence"/>
</dbReference>
<reference evidence="4 5" key="1">
    <citation type="journal article" date="2020" name="Nature">
        <title>Bacterial chemolithoautotrophy via manganese oxidation.</title>
        <authorList>
            <person name="Yu H."/>
            <person name="Leadbetter J.R."/>
        </authorList>
    </citation>
    <scope>NUCLEOTIDE SEQUENCE [LARGE SCALE GENOMIC DNA]</scope>
    <source>
        <strain evidence="4 5">Mn-1</strain>
    </source>
</reference>
<keyword evidence="5" id="KW-1185">Reference proteome</keyword>
<dbReference type="AlphaFoldDB" id="A0A7X6DT70"/>
<dbReference type="CDD" id="cd01949">
    <property type="entry name" value="GGDEF"/>
    <property type="match status" value="1"/>
</dbReference>
<name>A0A7X6DT70_9BACT</name>
<dbReference type="Pfam" id="PF00990">
    <property type="entry name" value="GGDEF"/>
    <property type="match status" value="1"/>
</dbReference>
<sequence length="478" mass="53345">MSQRTKNLSGVNKEGLTRIFLIGAGKGGRAVLSRLLRFNWVQIVGVSDIDPKASGILLAQEAALPVFIGDPVQYMQGIDVDLVFDLTGNQQMHTRLINIPTRSFDVVTGQVSFLIWSVIHELEEQEIQLRAHLAEHRVLLEINQMLSRSETSQQIFEAIVMGGIRMTGMPAGSLSIFDKDKQQLFLVAAKGFSSDFFRQAIYSVRAGGLTEHILSRNEPVVIPNISEFPSFNNPILLKEGVRSLIAVPLLSEKGPVGILYNDDFKPRTFTPSMLEALRLLATLAVIAIQKQQAFEEIKSLSIRDPLTGLYNRRYLNEILVSEMDRAFRLRRPLSLLLMDIDHFKSVNDRYGHLVGDQVINGLARLLGVIVRPYDTVARYGGEEFLILMSDTAEAEALAAAERLREATAAERFLPEDTAVTCSFGISTMKGNEETLPTPEGFIHRADKALYEAKRAGRNRVHFFRTDSASSASESEKRR</sequence>
<dbReference type="SUPFAM" id="SSF51735">
    <property type="entry name" value="NAD(P)-binding Rossmann-fold domains"/>
    <property type="match status" value="1"/>
</dbReference>
<dbReference type="InterPro" id="IPR036291">
    <property type="entry name" value="NAD(P)-bd_dom_sf"/>
</dbReference>